<proteinExistence type="predicted"/>
<dbReference type="Gene3D" id="3.90.550.10">
    <property type="entry name" value="Spore Coat Polysaccharide Biosynthesis Protein SpsA, Chain A"/>
    <property type="match status" value="1"/>
</dbReference>
<dbReference type="InterPro" id="IPR029044">
    <property type="entry name" value="Nucleotide-diphossugar_trans"/>
</dbReference>
<dbReference type="AlphaFoldDB" id="B9TNC6"/>
<evidence type="ECO:0000313" key="1">
    <source>
        <dbReference type="EMBL" id="EEF22638.1"/>
    </source>
</evidence>
<keyword evidence="2" id="KW-1185">Reference proteome</keyword>
<gene>
    <name evidence="1" type="ORF">RCOM_2009330</name>
</gene>
<reference evidence="2" key="1">
    <citation type="journal article" date="2010" name="Nat. Biotechnol.">
        <title>Draft genome sequence of the oilseed species Ricinus communis.</title>
        <authorList>
            <person name="Chan A.P."/>
            <person name="Crabtree J."/>
            <person name="Zhao Q."/>
            <person name="Lorenzi H."/>
            <person name="Orvis J."/>
            <person name="Puiu D."/>
            <person name="Melake-Berhan A."/>
            <person name="Jones K.M."/>
            <person name="Redman J."/>
            <person name="Chen G."/>
            <person name="Cahoon E.B."/>
            <person name="Gedil M."/>
            <person name="Stanke M."/>
            <person name="Haas B.J."/>
            <person name="Wortman J.R."/>
            <person name="Fraser-Liggett C.M."/>
            <person name="Ravel J."/>
            <person name="Rabinowicz P.D."/>
        </authorList>
    </citation>
    <scope>NUCLEOTIDE SEQUENCE [LARGE SCALE GENOMIC DNA]</scope>
    <source>
        <strain evidence="2">cv. Hale</strain>
    </source>
</reference>
<organism evidence="1 2">
    <name type="scientific">Ricinus communis</name>
    <name type="common">Castor bean</name>
    <dbReference type="NCBI Taxonomy" id="3988"/>
    <lineage>
        <taxon>Eukaryota</taxon>
        <taxon>Viridiplantae</taxon>
        <taxon>Streptophyta</taxon>
        <taxon>Embryophyta</taxon>
        <taxon>Tracheophyta</taxon>
        <taxon>Spermatophyta</taxon>
        <taxon>Magnoliopsida</taxon>
        <taxon>eudicotyledons</taxon>
        <taxon>Gunneridae</taxon>
        <taxon>Pentapetalae</taxon>
        <taxon>rosids</taxon>
        <taxon>fabids</taxon>
        <taxon>Malpighiales</taxon>
        <taxon>Euphorbiaceae</taxon>
        <taxon>Acalyphoideae</taxon>
        <taxon>Acalypheae</taxon>
        <taxon>Ricinus</taxon>
    </lineage>
</organism>
<dbReference type="EMBL" id="EQ992039">
    <property type="protein sequence ID" value="EEF22638.1"/>
    <property type="molecule type" value="Genomic_DNA"/>
</dbReference>
<dbReference type="SUPFAM" id="SSF53448">
    <property type="entry name" value="Nucleotide-diphospho-sugar transferases"/>
    <property type="match status" value="1"/>
</dbReference>
<feature type="non-terminal residue" evidence="1">
    <location>
        <position position="247"/>
    </location>
</feature>
<name>B9TNC6_RICCO</name>
<protein>
    <submittedName>
        <fullName evidence="1">Uncharacterized protein</fullName>
    </submittedName>
</protein>
<accession>B9TNC6</accession>
<dbReference type="InParanoid" id="B9TNC6"/>
<dbReference type="Proteomes" id="UP000008311">
    <property type="component" value="Unassembled WGS sequence"/>
</dbReference>
<sequence>MPTVAVVYLARVAHGIDAFKPFAESYIKHPAGYEHELILLGKGMTKKGEHAATSALFGNAPHRIIEVSETGYDIHAYLKAAKLLDHDYVLFCNTYTEFASDNWLAKMMEYAVKPNVGIVGASASYESIYSSTKLYHKLLWLAGKKLIHYDESIATQYSHFLNYHYPAWMGAHFSRKARIRRLVGDVLKHRPRYCAELDEEFEREWHNMTDAGRELHIMREFPRFPNPHIRSTVFLMSRERLVNFNFK</sequence>
<evidence type="ECO:0000313" key="2">
    <source>
        <dbReference type="Proteomes" id="UP000008311"/>
    </source>
</evidence>